<dbReference type="EMBL" id="JACJID010000009">
    <property type="protein sequence ID" value="MBA8931391.1"/>
    <property type="molecule type" value="Genomic_DNA"/>
</dbReference>
<evidence type="ECO:0000259" key="2">
    <source>
        <dbReference type="Pfam" id="PF14021"/>
    </source>
</evidence>
<evidence type="ECO:0000313" key="3">
    <source>
        <dbReference type="EMBL" id="MBA8931391.1"/>
    </source>
</evidence>
<feature type="compositionally biased region" description="Basic and acidic residues" evidence="1">
    <location>
        <begin position="845"/>
        <end position="856"/>
    </location>
</feature>
<sequence>MSQPTPLNPVEQDALVKQIGLALMKAAPQDWEQVRAEYRAAGRYFELSAEVTAQDGQVRAWTAPQETATLFARLRAGMYREGRGTWFNAKYQLDRPSSYNLDFDREEPQWQSPPPPPAYTDEVRFFPRTDDNVPEWLARRLQAGARPAGPPPGVGQRFRTARIFDGPGPDGRPSVNRPPLDPGEVDKVLDYLEAAPVALTTQGMDSDRLAHENPEAIPIAFHTDGAWIWPAAVIFYLARYNVPPEPELVQHIRANNFQTPDVDEPTRSAAAGLLGTMVAGRPPQPPAPPQAPATQVLPTPQPVAEPEPPAAPEPPAQEPVAVRPPEPEAAEPAPQSSPSAGHRSAGVAELRHLLADLDVPESAYRIGEPEPNTWYLERVEDGWQVGWYEHGYSTPMLFDDENDAAAFLLGKLLLDRRAEAPSEPVAAEPELPKVDIAPVPVPIPPVTPALAGIPDALAADLSRVEQARAAEQERADQQDGFEQPRGGFEPPRPEQGGFQRPEPGAFGAEPGGFEPPHGEPQRPEHGGFEQQRPEPGAFEAQRNDQGGFDQQRPEHGGSDQQRGEHGGFEPPRPEQGGFEPPRPEPGGFGQPRSDQQQALNEHGGFEHQRPEPGGFGPQRSEHGGFDPQRPEPGAFEPQHGEPASFDQQRPEPGTFDAQRAEHGGFDQPLGDQQRPEHGGFEHQRADQPRSEANGFDAQRADQQRPEHGGGFDQQRASQQRGEHGGFDQQRADQQRGEHGGFEHQRADQGGFDPQQRADQQRGEHGGFDQPRGDQQRPEPGGFDAQHADQQRSDQRGGFDPQRGDQQRPEPGGFDQQRGDQRTEHGGFEHQRGDQPRSEASGFDPQRAEQQRPEHGGGFDPQRAEQQGGFEPPRGEQQAPVQTPPRPPAPQQSLAAQQAQQQQPSRPEEWAIQPLRGEPPLTLFRGKRIIELPIGVEVDRFGQPDGNLTYAGGTPFPLRSLVPDWVNRPYHVYRLQQPVQALAGVAVPWFGQPGGGTAYMLAKSIDELLAEGTLVEVRHGTPPPTGK</sequence>
<proteinExistence type="predicted"/>
<feature type="domain" description="TNT" evidence="2">
    <location>
        <begin position="930"/>
        <end position="1016"/>
    </location>
</feature>
<feature type="region of interest" description="Disordered" evidence="1">
    <location>
        <begin position="276"/>
        <end position="345"/>
    </location>
</feature>
<feature type="region of interest" description="Disordered" evidence="1">
    <location>
        <begin position="464"/>
        <end position="914"/>
    </location>
</feature>
<dbReference type="InterPro" id="IPR036170">
    <property type="entry name" value="YezG-like_sf"/>
</dbReference>
<keyword evidence="4" id="KW-1185">Reference proteome</keyword>
<feature type="compositionally biased region" description="Low complexity" evidence="1">
    <location>
        <begin position="330"/>
        <end position="340"/>
    </location>
</feature>
<comment type="caution">
    <text evidence="3">The sequence shown here is derived from an EMBL/GenBank/DDBJ whole genome shotgun (WGS) entry which is preliminary data.</text>
</comment>
<dbReference type="Pfam" id="PF14021">
    <property type="entry name" value="TNT"/>
    <property type="match status" value="1"/>
</dbReference>
<evidence type="ECO:0000313" key="4">
    <source>
        <dbReference type="Proteomes" id="UP000517916"/>
    </source>
</evidence>
<gene>
    <name evidence="3" type="ORF">BC739_008643</name>
</gene>
<feature type="compositionally biased region" description="Basic and acidic residues" evidence="1">
    <location>
        <begin position="816"/>
        <end position="836"/>
    </location>
</feature>
<feature type="compositionally biased region" description="Basic and acidic residues" evidence="1">
    <location>
        <begin position="464"/>
        <end position="477"/>
    </location>
</feature>
<accession>A0ABR6BWW7</accession>
<dbReference type="InterPro" id="IPR025331">
    <property type="entry name" value="TNT"/>
</dbReference>
<feature type="compositionally biased region" description="Basic and acidic residues" evidence="1">
    <location>
        <begin position="516"/>
        <end position="527"/>
    </location>
</feature>
<reference evidence="3 4" key="1">
    <citation type="submission" date="2020-08" db="EMBL/GenBank/DDBJ databases">
        <title>Genomic Encyclopedia of Archaeal and Bacterial Type Strains, Phase II (KMG-II): from individual species to whole genera.</title>
        <authorList>
            <person name="Goeker M."/>
        </authorList>
    </citation>
    <scope>NUCLEOTIDE SEQUENCE [LARGE SCALE GENOMIC DNA]</scope>
    <source>
        <strain evidence="3 4">DSM 43850</strain>
    </source>
</reference>
<dbReference type="RefSeq" id="WP_318296935.1">
    <property type="nucleotide sequence ID" value="NZ_BAAABQ010000009.1"/>
</dbReference>
<feature type="compositionally biased region" description="Pro residues" evidence="1">
    <location>
        <begin position="282"/>
        <end position="291"/>
    </location>
</feature>
<dbReference type="Proteomes" id="UP000517916">
    <property type="component" value="Unassembled WGS sequence"/>
</dbReference>
<feature type="compositionally biased region" description="Basic and acidic residues" evidence="1">
    <location>
        <begin position="758"/>
        <end position="776"/>
    </location>
</feature>
<feature type="compositionally biased region" description="Basic and acidic residues" evidence="1">
    <location>
        <begin position="551"/>
        <end position="567"/>
    </location>
</feature>
<feature type="compositionally biased region" description="Low complexity" evidence="1">
    <location>
        <begin position="501"/>
        <end position="515"/>
    </location>
</feature>
<dbReference type="PANTHER" id="PTHR42059:SF1">
    <property type="entry name" value="TNT DOMAIN-CONTAINING PROTEIN"/>
    <property type="match status" value="1"/>
</dbReference>
<name>A0ABR6BWW7_9PSEU</name>
<feature type="compositionally biased region" description="Basic and acidic residues" evidence="1">
    <location>
        <begin position="698"/>
        <end position="709"/>
    </location>
</feature>
<dbReference type="PANTHER" id="PTHR42059">
    <property type="entry name" value="TNT DOMAIN-CONTAINING PROTEIN"/>
    <property type="match status" value="1"/>
</dbReference>
<feature type="compositionally biased region" description="Basic and acidic residues" evidence="1">
    <location>
        <begin position="720"/>
        <end position="746"/>
    </location>
</feature>
<feature type="compositionally biased region" description="Pro residues" evidence="1">
    <location>
        <begin position="299"/>
        <end position="317"/>
    </location>
</feature>
<organism evidence="3 4">
    <name type="scientific">Kutzneria viridogrisea</name>
    <dbReference type="NCBI Taxonomy" id="47990"/>
    <lineage>
        <taxon>Bacteria</taxon>
        <taxon>Bacillati</taxon>
        <taxon>Actinomycetota</taxon>
        <taxon>Actinomycetes</taxon>
        <taxon>Pseudonocardiales</taxon>
        <taxon>Pseudonocardiaceae</taxon>
        <taxon>Kutzneria</taxon>
    </lineage>
</organism>
<dbReference type="SUPFAM" id="SSF160424">
    <property type="entry name" value="BH3703-like"/>
    <property type="match status" value="1"/>
</dbReference>
<protein>
    <recommendedName>
        <fullName evidence="2">TNT domain-containing protein</fullName>
    </recommendedName>
</protein>
<evidence type="ECO:0000256" key="1">
    <source>
        <dbReference type="SAM" id="MobiDB-lite"/>
    </source>
</evidence>
<feature type="compositionally biased region" description="Basic and acidic residues" evidence="1">
    <location>
        <begin position="673"/>
        <end position="689"/>
    </location>
</feature>
<feature type="compositionally biased region" description="Basic and acidic residues" evidence="1">
    <location>
        <begin position="785"/>
        <end position="807"/>
    </location>
</feature>
<dbReference type="InterPro" id="IPR053024">
    <property type="entry name" value="Fungal_surface_NADase"/>
</dbReference>
<feature type="compositionally biased region" description="Low complexity" evidence="1">
    <location>
        <begin position="890"/>
        <end position="903"/>
    </location>
</feature>